<dbReference type="Proteomes" id="UP000028939">
    <property type="component" value="Plasmid unnamed"/>
</dbReference>
<protein>
    <submittedName>
        <fullName evidence="1">Uncharacterized protein</fullName>
    </submittedName>
</protein>
<evidence type="ECO:0000313" key="2">
    <source>
        <dbReference type="EMBL" id="AIL97814.1"/>
    </source>
</evidence>
<keyword evidence="3" id="KW-1185">Reference proteome</keyword>
<dbReference type="KEGG" id="cuv:CUREI_11585"/>
<proteinExistence type="predicted"/>
<dbReference type="EMBL" id="CP009215">
    <property type="protein sequence ID" value="AIL96410.1"/>
    <property type="molecule type" value="Genomic_DNA"/>
</dbReference>
<organism evidence="1 3">
    <name type="scientific">Corynebacterium ureicelerivorans</name>
    <dbReference type="NCBI Taxonomy" id="401472"/>
    <lineage>
        <taxon>Bacteria</taxon>
        <taxon>Bacillati</taxon>
        <taxon>Actinomycetota</taxon>
        <taxon>Actinomycetes</taxon>
        <taxon>Mycobacteriales</taxon>
        <taxon>Corynebacteriaceae</taxon>
        <taxon>Corynebacterium</taxon>
    </lineage>
</organism>
<gene>
    <name evidence="1" type="ORF">CUREI_03055</name>
    <name evidence="2" type="ORF">CUREI_11585</name>
</gene>
<keyword evidence="2" id="KW-0614">Plasmid</keyword>
<dbReference type="KEGG" id="cuv:CUREI_03055"/>
<dbReference type="HOGENOM" id="CLU_2552522_0_0_11"/>
<dbReference type="EMBL" id="CP009216">
    <property type="protein sequence ID" value="AIL97814.1"/>
    <property type="molecule type" value="Genomic_DNA"/>
</dbReference>
<accession>A0A077HJH0</accession>
<dbReference type="AlphaFoldDB" id="A0A077HJH0"/>
<sequence length="82" mass="9477">MSIDYDRLRELVGEMEQGVAATTRYIWIDLARELLRLRDGVKQVADDLGEKAEYAPNVPRREAYLEAEQRLTDLLNGDTNEH</sequence>
<geneLocation type="plasmid" evidence="2">
    <name>unnamed</name>
</geneLocation>
<dbReference type="RefSeq" id="WP_038610234.1">
    <property type="nucleotide sequence ID" value="NZ_CP009215.1"/>
</dbReference>
<evidence type="ECO:0000313" key="1">
    <source>
        <dbReference type="EMBL" id="AIL96410.1"/>
    </source>
</evidence>
<reference evidence="1 3" key="1">
    <citation type="submission" date="2014-08" db="EMBL/GenBank/DDBJ databases">
        <title>Complete genome sequence of Corynebacterium ureicelerivorans DSM 45051, a lipophilic and urea-splitting isolate from a blood culture of a septicaemia patient.</title>
        <authorList>
            <person name="Tippelt A."/>
            <person name="Albersmeier A."/>
            <person name="Brinkrolf K."/>
            <person name="Ruckert C."/>
            <person name="Tauch A."/>
        </authorList>
    </citation>
    <scope>NUCLEOTIDE SEQUENCE [LARGE SCALE GENOMIC DNA]</scope>
    <source>
        <strain evidence="1 3">IMMIB RIV-2301</strain>
        <plasmid evidence="3">Plasmid unnamed</plasmid>
        <plasmid evidence="2">unnamed</plasmid>
    </source>
</reference>
<evidence type="ECO:0000313" key="3">
    <source>
        <dbReference type="Proteomes" id="UP000028939"/>
    </source>
</evidence>
<dbReference type="STRING" id="401472.CUREI_03055"/>
<dbReference type="Proteomes" id="UP000028939">
    <property type="component" value="Chromosome"/>
</dbReference>
<name>A0A077HJH0_9CORY</name>